<evidence type="ECO:0000313" key="1">
    <source>
        <dbReference type="EMBL" id="KAG5632297.1"/>
    </source>
</evidence>
<proteinExistence type="predicted"/>
<name>A0A9J6B6J8_SOLCO</name>
<organism evidence="1 2">
    <name type="scientific">Solanum commersonii</name>
    <name type="common">Commerson's wild potato</name>
    <name type="synonym">Commerson's nightshade</name>
    <dbReference type="NCBI Taxonomy" id="4109"/>
    <lineage>
        <taxon>Eukaryota</taxon>
        <taxon>Viridiplantae</taxon>
        <taxon>Streptophyta</taxon>
        <taxon>Embryophyta</taxon>
        <taxon>Tracheophyta</taxon>
        <taxon>Spermatophyta</taxon>
        <taxon>Magnoliopsida</taxon>
        <taxon>eudicotyledons</taxon>
        <taxon>Gunneridae</taxon>
        <taxon>Pentapetalae</taxon>
        <taxon>asterids</taxon>
        <taxon>lamiids</taxon>
        <taxon>Solanales</taxon>
        <taxon>Solanaceae</taxon>
        <taxon>Solanoideae</taxon>
        <taxon>Solaneae</taxon>
        <taxon>Solanum</taxon>
    </lineage>
</organism>
<gene>
    <name evidence="1" type="ORF">H5410_004014</name>
</gene>
<keyword evidence="2" id="KW-1185">Reference proteome</keyword>
<protein>
    <submittedName>
        <fullName evidence="1">Uncharacterized protein</fullName>
    </submittedName>
</protein>
<dbReference type="EMBL" id="JACXVP010000001">
    <property type="protein sequence ID" value="KAG5632297.1"/>
    <property type="molecule type" value="Genomic_DNA"/>
</dbReference>
<accession>A0A9J6B6J8</accession>
<sequence length="80" mass="9487">MRRNTRMSSTAIFKRCSPNKRRTKANGLWHYRKLHPSCLYRQFIPEDIFCEERLIVQLKFIQGLSILSRMSNKGLGSNKE</sequence>
<dbReference type="AlphaFoldDB" id="A0A9J6B6J8"/>
<dbReference type="Proteomes" id="UP000824120">
    <property type="component" value="Chromosome 1"/>
</dbReference>
<comment type="caution">
    <text evidence="1">The sequence shown here is derived from an EMBL/GenBank/DDBJ whole genome shotgun (WGS) entry which is preliminary data.</text>
</comment>
<evidence type="ECO:0000313" key="2">
    <source>
        <dbReference type="Proteomes" id="UP000824120"/>
    </source>
</evidence>
<reference evidence="1 2" key="1">
    <citation type="submission" date="2020-09" db="EMBL/GenBank/DDBJ databases">
        <title>De no assembly of potato wild relative species, Solanum commersonii.</title>
        <authorList>
            <person name="Cho K."/>
        </authorList>
    </citation>
    <scope>NUCLEOTIDE SEQUENCE [LARGE SCALE GENOMIC DNA]</scope>
    <source>
        <strain evidence="1">LZ3.2</strain>
        <tissue evidence="1">Leaf</tissue>
    </source>
</reference>